<evidence type="ECO:0008006" key="4">
    <source>
        <dbReference type="Google" id="ProtNLM"/>
    </source>
</evidence>
<dbReference type="RefSeq" id="WP_189977641.1">
    <property type="nucleotide sequence ID" value="NZ_BNBF01000001.1"/>
</dbReference>
<feature type="region of interest" description="Disordered" evidence="1">
    <location>
        <begin position="91"/>
        <end position="115"/>
    </location>
</feature>
<dbReference type="InterPro" id="IPR015943">
    <property type="entry name" value="WD40/YVTN_repeat-like_dom_sf"/>
</dbReference>
<evidence type="ECO:0000313" key="3">
    <source>
        <dbReference type="Proteomes" id="UP000619355"/>
    </source>
</evidence>
<evidence type="ECO:0000256" key="1">
    <source>
        <dbReference type="SAM" id="MobiDB-lite"/>
    </source>
</evidence>
<dbReference type="AlphaFoldDB" id="A0A919BZ34"/>
<reference evidence="3" key="1">
    <citation type="journal article" date="2019" name="Int. J. Syst. Evol. Microbiol.">
        <title>The Global Catalogue of Microorganisms (GCM) 10K type strain sequencing project: providing services to taxonomists for standard genome sequencing and annotation.</title>
        <authorList>
            <consortium name="The Broad Institute Genomics Platform"/>
            <consortium name="The Broad Institute Genome Sequencing Center for Infectious Disease"/>
            <person name="Wu L."/>
            <person name="Ma J."/>
        </authorList>
    </citation>
    <scope>NUCLEOTIDE SEQUENCE [LARGE SCALE GENOMIC DNA]</scope>
    <source>
        <strain evidence="3">JCM 4253</strain>
    </source>
</reference>
<dbReference type="GO" id="GO:0010411">
    <property type="term" value="P:xyloglucan metabolic process"/>
    <property type="evidence" value="ECO:0007669"/>
    <property type="project" value="TreeGrafter"/>
</dbReference>
<dbReference type="PANTHER" id="PTHR43739:SF5">
    <property type="entry name" value="EXO-ALPHA-SIALIDASE"/>
    <property type="match status" value="1"/>
</dbReference>
<dbReference type="PANTHER" id="PTHR43739">
    <property type="entry name" value="XYLOGLUCANASE (EUROFUNG)"/>
    <property type="match status" value="1"/>
</dbReference>
<comment type="caution">
    <text evidence="2">The sequence shown here is derived from an EMBL/GenBank/DDBJ whole genome shotgun (WGS) entry which is preliminary data.</text>
</comment>
<dbReference type="Gene3D" id="2.130.10.10">
    <property type="entry name" value="YVTN repeat-like/Quinoprotein amine dehydrogenase"/>
    <property type="match status" value="4"/>
</dbReference>
<gene>
    <name evidence="2" type="ORF">GCM10018980_03850</name>
</gene>
<dbReference type="EMBL" id="BNBF01000001">
    <property type="protein sequence ID" value="GHG34357.1"/>
    <property type="molecule type" value="Genomic_DNA"/>
</dbReference>
<proteinExistence type="predicted"/>
<name>A0A919BZ34_9ACTN</name>
<protein>
    <recommendedName>
        <fullName evidence="4">Glycosyl hydrolase</fullName>
    </recommendedName>
</protein>
<dbReference type="Proteomes" id="UP000619355">
    <property type="component" value="Unassembled WGS sequence"/>
</dbReference>
<keyword evidence="3" id="KW-1185">Reference proteome</keyword>
<organism evidence="2 3">
    <name type="scientific">Streptomyces capoamus</name>
    <dbReference type="NCBI Taxonomy" id="68183"/>
    <lineage>
        <taxon>Bacteria</taxon>
        <taxon>Bacillati</taxon>
        <taxon>Actinomycetota</taxon>
        <taxon>Actinomycetes</taxon>
        <taxon>Kitasatosporales</taxon>
        <taxon>Streptomycetaceae</taxon>
        <taxon>Streptomyces</taxon>
    </lineage>
</organism>
<evidence type="ECO:0000313" key="2">
    <source>
        <dbReference type="EMBL" id="GHG34357.1"/>
    </source>
</evidence>
<sequence>MALSDEQLAQSKNLTVEQVRRLRRSRGTTNETLVTLSEGAVRRALRRLDYPDLPNARRAYRLKQERGDDGTVPVHARGRAVERLRAVLDGEDAGPVPRTAGVPTGESPHGRGHGPTPTAGMAPLAHWEWLGPGNIGGRTRGMVVHPGQPEKMWAASVGGGVWHTEDAGKQWAPVDDFLGNLACSSLAMDPSDPDTIYAGTGEGFSNLDALRGNGVFRTTDGVTWKPIAATQTEDFQAVTRIAVSRTGEVVLAATDRGLFRSGDRAGTWTRVLDVPLGVVLFDPGDDDRAVAGALVTGEAFASQDGGRTWRLARHATGQWSGRVELAYAARDPAVVYASVQMTSGRVWRSADGGLTYKVTRTRDRDGNIADYLGDQGWYGNAVWAGDPDDENLVLLGGINLWRSEDGGETLSEISTWFDPRSVHADHHAIVGHPDYGTHNRTVYFGNDGGVFMAADLRKVGTEPKPPFVKGWTELDNNYGVTQFYGGAGQTATGRIIGGAQDNGTLCFDPDRGTEDWRQIFGGDGGWCAADPSDPDVFYGEYVFLNIHRNTDGGTSDDVNGDRYITGQFFNDTIQEMDWKPVPFSIPDAKSQNALFIAPFLLDPNVPERMLAGGLSLWRTDDAKAENSPVSGPRWHQVKPSAGSLVSAIAVSPTESDVIWVGHEDGKVFRTVNGTAATPAWGRVGVSGQQPLRPQRYCTSIAAHPTQPDTAYVTFGGFAPDNLWVTHDGGGSWQDLSGRLPDVPLRSLAFHPQQPDFVYCGTEIGLFASEDAGLNWSPTNEGPTNCSVDQLFWMDRTLVCATHGRGMFRIDLSNPHG</sequence>
<dbReference type="InterPro" id="IPR052025">
    <property type="entry name" value="Xyloglucanase_GH74"/>
</dbReference>
<accession>A0A919BZ34</accession>
<dbReference type="SUPFAM" id="SSF110296">
    <property type="entry name" value="Oligoxyloglucan reducing end-specific cellobiohydrolase"/>
    <property type="match status" value="2"/>
</dbReference>